<gene>
    <name evidence="1" type="ordered locus">STAUR_0637</name>
</gene>
<dbReference type="HOGENOM" id="CLU_1913518_0_0_7"/>
<reference evidence="1 2" key="1">
    <citation type="journal article" date="2011" name="Mol. Biol. Evol.">
        <title>Comparative genomic analysis of fruiting body formation in Myxococcales.</title>
        <authorList>
            <person name="Huntley S."/>
            <person name="Hamann N."/>
            <person name="Wegener-Feldbrugge S."/>
            <person name="Treuner-Lange A."/>
            <person name="Kube M."/>
            <person name="Reinhardt R."/>
            <person name="Klages S."/>
            <person name="Muller R."/>
            <person name="Ronning C.M."/>
            <person name="Nierman W.C."/>
            <person name="Sogaard-Andersen L."/>
        </authorList>
    </citation>
    <scope>NUCLEOTIDE SEQUENCE [LARGE SCALE GENOMIC DNA]</scope>
    <source>
        <strain evidence="1 2">DW4/3-1</strain>
    </source>
</reference>
<dbReference type="Proteomes" id="UP000001351">
    <property type="component" value="Chromosome"/>
</dbReference>
<protein>
    <submittedName>
        <fullName evidence="1">Uncharacterized protein</fullName>
    </submittedName>
</protein>
<organism evidence="1 2">
    <name type="scientific">Stigmatella aurantiaca (strain DW4/3-1)</name>
    <dbReference type="NCBI Taxonomy" id="378806"/>
    <lineage>
        <taxon>Bacteria</taxon>
        <taxon>Pseudomonadati</taxon>
        <taxon>Myxococcota</taxon>
        <taxon>Myxococcia</taxon>
        <taxon>Myxococcales</taxon>
        <taxon>Cystobacterineae</taxon>
        <taxon>Archangiaceae</taxon>
        <taxon>Stigmatella</taxon>
    </lineage>
</organism>
<dbReference type="AlphaFoldDB" id="E3FV03"/>
<dbReference type="eggNOG" id="ENOG50319DW">
    <property type="taxonomic scope" value="Bacteria"/>
</dbReference>
<dbReference type="KEGG" id="sur:STAUR_0637"/>
<name>E3FV03_STIAD</name>
<proteinExistence type="predicted"/>
<dbReference type="OrthoDB" id="5513923at2"/>
<sequence>MYEIQIDRVHAIVDFILDGYIRVEEMQRFVEELRVATRSLTGREIKIKADLRTFKPASPEAANMIRDVQEFGLRSGVKRVAELVESQIVALQLNRLARESGTDKILRRFWEEASARQWLIHGDTDTDETKA</sequence>
<accession>E3FV03</accession>
<dbReference type="EMBL" id="CP002271">
    <property type="protein sequence ID" value="ADO68441.1"/>
    <property type="molecule type" value="Genomic_DNA"/>
</dbReference>
<evidence type="ECO:0000313" key="2">
    <source>
        <dbReference type="Proteomes" id="UP000001351"/>
    </source>
</evidence>
<keyword evidence="2" id="KW-1185">Reference proteome</keyword>
<dbReference type="STRING" id="378806.STAUR_0637"/>
<evidence type="ECO:0000313" key="1">
    <source>
        <dbReference type="EMBL" id="ADO68441.1"/>
    </source>
</evidence>
<dbReference type="RefSeq" id="WP_013374264.1">
    <property type="nucleotide sequence ID" value="NC_014623.1"/>
</dbReference>